<dbReference type="Gene3D" id="2.80.10.50">
    <property type="match status" value="5"/>
</dbReference>
<feature type="domain" description="Ricin B lectin" evidence="4">
    <location>
        <begin position="683"/>
        <end position="819"/>
    </location>
</feature>
<accession>A0A3E3E4Q2</accession>
<reference evidence="6 7" key="1">
    <citation type="submission" date="2018-08" db="EMBL/GenBank/DDBJ databases">
        <title>A genome reference for cultivated species of the human gut microbiota.</title>
        <authorList>
            <person name="Zou Y."/>
            <person name="Xue W."/>
            <person name="Luo G."/>
        </authorList>
    </citation>
    <scope>NUCLEOTIDE SEQUENCE [LARGE SCALE GENOMIC DNA]</scope>
    <source>
        <strain evidence="6 7">TF08-11</strain>
    </source>
</reference>
<evidence type="ECO:0000259" key="5">
    <source>
        <dbReference type="SMART" id="SM00646"/>
    </source>
</evidence>
<dbReference type="CDD" id="cd02696">
    <property type="entry name" value="MurNAc-LAA"/>
    <property type="match status" value="1"/>
</dbReference>
<dbReference type="InterPro" id="IPR002508">
    <property type="entry name" value="MurNAc-LAA_cat"/>
</dbReference>
<evidence type="ECO:0000259" key="4">
    <source>
        <dbReference type="SMART" id="SM00458"/>
    </source>
</evidence>
<feature type="chain" id="PRO_5017698685" description="N-acetylmuramoyl-L-alanine amidase" evidence="3">
    <location>
        <begin position="30"/>
        <end position="1008"/>
    </location>
</feature>
<dbReference type="Gene3D" id="3.40.630.40">
    <property type="entry name" value="Zn-dependent exopeptidases"/>
    <property type="match status" value="1"/>
</dbReference>
<feature type="domain" description="MurNAc-LAA" evidence="5">
    <location>
        <begin position="350"/>
        <end position="497"/>
    </location>
</feature>
<evidence type="ECO:0000256" key="1">
    <source>
        <dbReference type="ARBA" id="ARBA00022801"/>
    </source>
</evidence>
<dbReference type="InterPro" id="IPR000772">
    <property type="entry name" value="Ricin_B_lectin"/>
</dbReference>
<dbReference type="SUPFAM" id="SSF50370">
    <property type="entry name" value="Ricin B-like lectins"/>
    <property type="match status" value="2"/>
</dbReference>
<dbReference type="GO" id="GO:0008745">
    <property type="term" value="F:N-acetylmuramoyl-L-alanine amidase activity"/>
    <property type="evidence" value="ECO:0007669"/>
    <property type="project" value="InterPro"/>
</dbReference>
<evidence type="ECO:0008006" key="8">
    <source>
        <dbReference type="Google" id="ProtNLM"/>
    </source>
</evidence>
<feature type="region of interest" description="Disordered" evidence="2">
    <location>
        <begin position="33"/>
        <end position="59"/>
    </location>
</feature>
<comment type="caution">
    <text evidence="6">The sequence shown here is derived from an EMBL/GenBank/DDBJ whole genome shotgun (WGS) entry which is preliminary data.</text>
</comment>
<keyword evidence="1" id="KW-0378">Hydrolase</keyword>
<gene>
    <name evidence="6" type="ORF">DXC78_05860</name>
</gene>
<feature type="domain" description="Ricin B lectin" evidence="4">
    <location>
        <begin position="524"/>
        <end position="661"/>
    </location>
</feature>
<dbReference type="InterPro" id="IPR035992">
    <property type="entry name" value="Ricin_B-like_lectins"/>
</dbReference>
<dbReference type="CDD" id="cd00161">
    <property type="entry name" value="beta-trefoil_Ricin-like"/>
    <property type="match status" value="2"/>
</dbReference>
<dbReference type="Gene3D" id="1.10.530.10">
    <property type="match status" value="1"/>
</dbReference>
<dbReference type="EMBL" id="QUSK01000011">
    <property type="protein sequence ID" value="RGD76556.1"/>
    <property type="molecule type" value="Genomic_DNA"/>
</dbReference>
<dbReference type="RefSeq" id="WP_117446159.1">
    <property type="nucleotide sequence ID" value="NZ_QUSK01000011.1"/>
</dbReference>
<feature type="compositionally biased region" description="Low complexity" evidence="2">
    <location>
        <begin position="35"/>
        <end position="57"/>
    </location>
</feature>
<evidence type="ECO:0000256" key="3">
    <source>
        <dbReference type="SAM" id="SignalP"/>
    </source>
</evidence>
<dbReference type="SMART" id="SM00458">
    <property type="entry name" value="RICIN"/>
    <property type="match status" value="2"/>
</dbReference>
<dbReference type="Pfam" id="PF14200">
    <property type="entry name" value="RicinB_lectin_2"/>
    <property type="match status" value="2"/>
</dbReference>
<dbReference type="PANTHER" id="PTHR30404">
    <property type="entry name" value="N-ACETYLMURAMOYL-L-ALANINE AMIDASE"/>
    <property type="match status" value="1"/>
</dbReference>
<dbReference type="Pfam" id="PF01832">
    <property type="entry name" value="Glucosaminidase"/>
    <property type="match status" value="1"/>
</dbReference>
<feature type="signal peptide" evidence="3">
    <location>
        <begin position="1"/>
        <end position="29"/>
    </location>
</feature>
<proteinExistence type="predicted"/>
<dbReference type="PANTHER" id="PTHR30404:SF0">
    <property type="entry name" value="N-ACETYLMURAMOYL-L-ALANINE AMIDASE AMIC"/>
    <property type="match status" value="1"/>
</dbReference>
<dbReference type="GO" id="GO:0004040">
    <property type="term" value="F:amidase activity"/>
    <property type="evidence" value="ECO:0007669"/>
    <property type="project" value="InterPro"/>
</dbReference>
<keyword evidence="3" id="KW-0732">Signal</keyword>
<dbReference type="Pfam" id="PF01520">
    <property type="entry name" value="Amidase_3"/>
    <property type="match status" value="1"/>
</dbReference>
<dbReference type="GO" id="GO:0009253">
    <property type="term" value="P:peptidoglycan catabolic process"/>
    <property type="evidence" value="ECO:0007669"/>
    <property type="project" value="InterPro"/>
</dbReference>
<dbReference type="Proteomes" id="UP000260721">
    <property type="component" value="Unassembled WGS sequence"/>
</dbReference>
<dbReference type="SMART" id="SM00646">
    <property type="entry name" value="Ami_3"/>
    <property type="match status" value="1"/>
</dbReference>
<evidence type="ECO:0000256" key="2">
    <source>
        <dbReference type="SAM" id="MobiDB-lite"/>
    </source>
</evidence>
<protein>
    <recommendedName>
        <fullName evidence="8">N-acetylmuramoyl-L-alanine amidase</fullName>
    </recommendedName>
</protein>
<evidence type="ECO:0000313" key="6">
    <source>
        <dbReference type="EMBL" id="RGD76556.1"/>
    </source>
</evidence>
<dbReference type="AlphaFoldDB" id="A0A3E3E4Q2"/>
<name>A0A3E3E4Q2_9FIRM</name>
<dbReference type="GO" id="GO:0030288">
    <property type="term" value="C:outer membrane-bounded periplasmic space"/>
    <property type="evidence" value="ECO:0007669"/>
    <property type="project" value="TreeGrafter"/>
</dbReference>
<sequence length="1008" mass="111759">MKSIIRKGASLILFIAMLTNCFSALPIYAQEDNMSSGETTTEIENSENNMEESFPSEDVTLPEENENNVLKNEAITNDNQIQDNELVEYKEEVATPVPGDTSLVNYFYVGYPYLQAPASQEFVLSFGTGTENISRIVLKYQKDNGNLIELESSKQSKELYVFKKNFTESDKGTYKVIGFSYFVDSQEYTISFSDLEMDVRFGVNQEYDGFGENEGYTIDENGNEIDEDNEVNDSIAQEIDSSVVSLDGSNVSNTEELVEFVLKQNVQTPQNKSRRKRSITTYSESNPLVICIDPGHGGSESGTVVVDGSLEKNMNLKIAMYLKEELEQYKNVKVVMTRTSDVYVGLQERAQIAANAGATALVSIHINATGWGTQSSVSGAEVYYPHANYNAAVSETGKNLAQNILNELVGLGLNNLGIKVKYVYDTNTGQPAHDPAYDYPDGSVGDYYGVIRYSKELGVAGIIVEHAMSDNWSDFNNFLSSDAKLKNLGIADATGIAKAFGLSKISREDIDQLAQENKDILKDGTYVIQSRVNSKYVVDVTSASTENAANVQLYQQNYTDAQGWRVSHDTQGYVTFTNVNSGKVLDVDSARATNYQNVQQYASNGTYAQKWIVIKDGSSYKIVSALNSDYVLDLSAGIAKNEQNIQLYQSNNSVAQRWMFSSYKTFEDQMDKLAEQNKSLMDDGYYRIKSRGNLNYSLTVNVGSSNSNVFLYQNGEESQIWHLTHDKQGYVTLVNVLTGTALDVKDGVANNSQKVQQYIPNQSKAQKWIVKKDESGSLVILSGLNMDYVLDVSNAVYSNYSNIQLYIANGTNAQSWVFEKKDYDPSNQEYPIMGTSNITAANLVRYYNTYKGSTSYDKFSGDNSKYNGVFSKGGASTIEEFCQIYYEECLAEGVKPEVAFAQSMLETGFLKFGGDVLPNQYNFAGLGATGNGVHGNSFSSVRIGIRAHIQHLKCYASTAPLNQERVDPRWSDLLRGKSPTVEKLQGTWATSTTYASSLLKAIERIKTV</sequence>
<dbReference type="SUPFAM" id="SSF53187">
    <property type="entry name" value="Zn-dependent exopeptidases"/>
    <property type="match status" value="1"/>
</dbReference>
<dbReference type="InterPro" id="IPR002901">
    <property type="entry name" value="MGlyc_endo_b_GlcNAc-like_dom"/>
</dbReference>
<dbReference type="PROSITE" id="PS50231">
    <property type="entry name" value="RICIN_B_LECTIN"/>
    <property type="match status" value="2"/>
</dbReference>
<evidence type="ECO:0000313" key="7">
    <source>
        <dbReference type="Proteomes" id="UP000260721"/>
    </source>
</evidence>
<dbReference type="InterPro" id="IPR050695">
    <property type="entry name" value="N-acetylmuramoyl_amidase_3"/>
</dbReference>
<organism evidence="6 7">
    <name type="scientific">Faecalicoccus pleomorphus</name>
    <dbReference type="NCBI Taxonomy" id="1323"/>
    <lineage>
        <taxon>Bacteria</taxon>
        <taxon>Bacillati</taxon>
        <taxon>Bacillota</taxon>
        <taxon>Erysipelotrichia</taxon>
        <taxon>Erysipelotrichales</taxon>
        <taxon>Erysipelotrichaceae</taxon>
        <taxon>Faecalicoccus</taxon>
    </lineage>
</organism>